<evidence type="ECO:0000313" key="3">
    <source>
        <dbReference type="Proteomes" id="UP001500466"/>
    </source>
</evidence>
<dbReference type="Proteomes" id="UP001500466">
    <property type="component" value="Unassembled WGS sequence"/>
</dbReference>
<name>A0ABP9HC58_9ACTN</name>
<organism evidence="2 3">
    <name type="scientific">Yinghuangia aomiensis</name>
    <dbReference type="NCBI Taxonomy" id="676205"/>
    <lineage>
        <taxon>Bacteria</taxon>
        <taxon>Bacillati</taxon>
        <taxon>Actinomycetota</taxon>
        <taxon>Actinomycetes</taxon>
        <taxon>Kitasatosporales</taxon>
        <taxon>Streptomycetaceae</taxon>
        <taxon>Yinghuangia</taxon>
    </lineage>
</organism>
<dbReference type="EMBL" id="BAABHS010000011">
    <property type="protein sequence ID" value="GAA4967126.1"/>
    <property type="molecule type" value="Genomic_DNA"/>
</dbReference>
<reference evidence="3" key="1">
    <citation type="journal article" date="2019" name="Int. J. Syst. Evol. Microbiol.">
        <title>The Global Catalogue of Microorganisms (GCM) 10K type strain sequencing project: providing services to taxonomists for standard genome sequencing and annotation.</title>
        <authorList>
            <consortium name="The Broad Institute Genomics Platform"/>
            <consortium name="The Broad Institute Genome Sequencing Center for Infectious Disease"/>
            <person name="Wu L."/>
            <person name="Ma J."/>
        </authorList>
    </citation>
    <scope>NUCLEOTIDE SEQUENCE [LARGE SCALE GENOMIC DNA]</scope>
    <source>
        <strain evidence="3">JCM 17986</strain>
    </source>
</reference>
<feature type="region of interest" description="Disordered" evidence="1">
    <location>
        <begin position="1"/>
        <end position="59"/>
    </location>
</feature>
<protein>
    <submittedName>
        <fullName evidence="2">Uncharacterized protein</fullName>
    </submittedName>
</protein>
<sequence>MIGPGAGTAAVLAGDPDTFHDRDGLRGVTPLARREQERELPSSSLAGQVDFAGQPAPGASESLVGAVLPERASFPGTRGGFLRAPAACR</sequence>
<evidence type="ECO:0000256" key="1">
    <source>
        <dbReference type="SAM" id="MobiDB-lite"/>
    </source>
</evidence>
<proteinExistence type="predicted"/>
<keyword evidence="3" id="KW-1185">Reference proteome</keyword>
<comment type="caution">
    <text evidence="2">The sequence shown here is derived from an EMBL/GenBank/DDBJ whole genome shotgun (WGS) entry which is preliminary data.</text>
</comment>
<gene>
    <name evidence="2" type="ORF">GCM10023205_34900</name>
</gene>
<accession>A0ABP9HC58</accession>
<evidence type="ECO:0000313" key="2">
    <source>
        <dbReference type="EMBL" id="GAA4967126.1"/>
    </source>
</evidence>